<feature type="compositionally biased region" description="Polar residues" evidence="2">
    <location>
        <begin position="425"/>
        <end position="434"/>
    </location>
</feature>
<dbReference type="RefSeq" id="XP_031945495.1">
    <property type="nucleotide sequence ID" value="XM_032079657.1"/>
</dbReference>
<dbReference type="Gene3D" id="1.10.287.1490">
    <property type="match status" value="1"/>
</dbReference>
<feature type="region of interest" description="Disordered" evidence="2">
    <location>
        <begin position="412"/>
        <end position="434"/>
    </location>
</feature>
<feature type="compositionally biased region" description="Polar residues" evidence="2">
    <location>
        <begin position="68"/>
        <end position="82"/>
    </location>
</feature>
<feature type="compositionally biased region" description="Polar residues" evidence="2">
    <location>
        <begin position="227"/>
        <end position="239"/>
    </location>
</feature>
<gene>
    <name evidence="3" type="ORF">BDV37DRAFT_190537</name>
</gene>
<feature type="coiled-coil region" evidence="1">
    <location>
        <begin position="317"/>
        <end position="411"/>
    </location>
</feature>
<evidence type="ECO:0000256" key="1">
    <source>
        <dbReference type="SAM" id="Coils"/>
    </source>
</evidence>
<keyword evidence="4" id="KW-1185">Reference proteome</keyword>
<keyword evidence="1" id="KW-0175">Coiled coil</keyword>
<feature type="compositionally biased region" description="Polar residues" evidence="2">
    <location>
        <begin position="184"/>
        <end position="210"/>
    </location>
</feature>
<organism evidence="3 4">
    <name type="scientific">Aspergillus pseudonomiae</name>
    <dbReference type="NCBI Taxonomy" id="1506151"/>
    <lineage>
        <taxon>Eukaryota</taxon>
        <taxon>Fungi</taxon>
        <taxon>Dikarya</taxon>
        <taxon>Ascomycota</taxon>
        <taxon>Pezizomycotina</taxon>
        <taxon>Eurotiomycetes</taxon>
        <taxon>Eurotiomycetidae</taxon>
        <taxon>Eurotiales</taxon>
        <taxon>Aspergillaceae</taxon>
        <taxon>Aspergillus</taxon>
        <taxon>Aspergillus subgen. Circumdati</taxon>
    </lineage>
</organism>
<evidence type="ECO:0000313" key="3">
    <source>
        <dbReference type="EMBL" id="KAE8408176.1"/>
    </source>
</evidence>
<protein>
    <submittedName>
        <fullName evidence="3">Uncharacterized protein</fullName>
    </submittedName>
</protein>
<evidence type="ECO:0000256" key="2">
    <source>
        <dbReference type="SAM" id="MobiDB-lite"/>
    </source>
</evidence>
<feature type="region of interest" description="Disordered" evidence="2">
    <location>
        <begin position="68"/>
        <end position="145"/>
    </location>
</feature>
<feature type="compositionally biased region" description="Basic and acidic residues" evidence="2">
    <location>
        <begin position="91"/>
        <end position="113"/>
    </location>
</feature>
<dbReference type="EMBL" id="ML736744">
    <property type="protein sequence ID" value="KAE8408176.1"/>
    <property type="molecule type" value="Genomic_DNA"/>
</dbReference>
<reference evidence="3 4" key="1">
    <citation type="submission" date="2019-04" db="EMBL/GenBank/DDBJ databases">
        <authorList>
            <consortium name="DOE Joint Genome Institute"/>
            <person name="Mondo S."/>
            <person name="Kjaerbolling I."/>
            <person name="Vesth T."/>
            <person name="Frisvad J.C."/>
            <person name="Nybo J.L."/>
            <person name="Theobald S."/>
            <person name="Kildgaard S."/>
            <person name="Isbrandt T."/>
            <person name="Kuo A."/>
            <person name="Sato A."/>
            <person name="Lyhne E.K."/>
            <person name="Kogle M.E."/>
            <person name="Wiebenga A."/>
            <person name="Kun R.S."/>
            <person name="Lubbers R.J."/>
            <person name="Makela M.R."/>
            <person name="Barry K."/>
            <person name="Chovatia M."/>
            <person name="Clum A."/>
            <person name="Daum C."/>
            <person name="Haridas S."/>
            <person name="He G."/>
            <person name="LaButti K."/>
            <person name="Lipzen A."/>
            <person name="Riley R."/>
            <person name="Salamov A."/>
            <person name="Simmons B.A."/>
            <person name="Magnuson J.K."/>
            <person name="Henrissat B."/>
            <person name="Mortensen U.H."/>
            <person name="Larsen T.O."/>
            <person name="Devries R.P."/>
            <person name="Grigoriev I.V."/>
            <person name="Machida M."/>
            <person name="Baker S.E."/>
            <person name="Andersen M.R."/>
            <person name="Cantor M.N."/>
            <person name="Hua S.X."/>
        </authorList>
    </citation>
    <scope>NUCLEOTIDE SEQUENCE [LARGE SCALE GENOMIC DNA]</scope>
    <source>
        <strain evidence="3 4">CBS 119388</strain>
    </source>
</reference>
<sequence length="434" mass="47841">MQTKRKRCRLSSGGRWTTEERLRLLRLRDLNKHLRWTQFQKTYFPRRSYMALTKAYSDMKLNQQTRGNAMTNTASNGTTLPFKTNKPNKRPNTDERSVNERANKQSKTAEKDSTYAPDEDGEGSEFSFGGDIDIDGGPVCHPPSSQGRINILISMQTSPVNGRTRSSANSLAKNNAQAARIPLISQNRRIATSSQTSVSDKTAPESPSRTRQAKGTERVLGAIHNSKPVSTTAAMQSISLPKANPSNPPSKASQPPPASTQIESLGSGTAHDLWSSLVKSIADHKKSYELLPKFAERQGSELIKWALLDLISDAHSYQSAQQLIAEQTRELDTYKKGQESLEAELSKANGEIDTYKKSQESLEATLSKARGEIAKLDQQLKSSQSQSCKECRRLQERNTALEETINIVKRQLLSGPAERRPPPSSSTSAGVVSG</sequence>
<proteinExistence type="predicted"/>
<feature type="region of interest" description="Disordered" evidence="2">
    <location>
        <begin position="179"/>
        <end position="266"/>
    </location>
</feature>
<feature type="compositionally biased region" description="Low complexity" evidence="2">
    <location>
        <begin position="124"/>
        <end position="137"/>
    </location>
</feature>
<accession>A0A5N7DP36</accession>
<feature type="compositionally biased region" description="Low complexity" evidence="2">
    <location>
        <begin position="241"/>
        <end position="253"/>
    </location>
</feature>
<name>A0A5N7DP36_9EURO</name>
<evidence type="ECO:0000313" key="4">
    <source>
        <dbReference type="Proteomes" id="UP000325579"/>
    </source>
</evidence>
<dbReference type="AlphaFoldDB" id="A0A5N7DP36"/>
<dbReference type="Proteomes" id="UP000325579">
    <property type="component" value="Unassembled WGS sequence"/>
</dbReference>
<dbReference type="GeneID" id="43664348"/>
<dbReference type="OrthoDB" id="4492216at2759"/>